<dbReference type="SUPFAM" id="SSF103473">
    <property type="entry name" value="MFS general substrate transporter"/>
    <property type="match status" value="1"/>
</dbReference>
<feature type="transmembrane region" description="Helical" evidence="2">
    <location>
        <begin position="173"/>
        <end position="192"/>
    </location>
</feature>
<evidence type="ECO:0000256" key="1">
    <source>
        <dbReference type="ARBA" id="ARBA00004651"/>
    </source>
</evidence>
<dbReference type="EMBL" id="JAKRYL010000014">
    <property type="protein sequence ID" value="MCL7748245.1"/>
    <property type="molecule type" value="Genomic_DNA"/>
</dbReference>
<dbReference type="GO" id="GO:0022857">
    <property type="term" value="F:transmembrane transporter activity"/>
    <property type="evidence" value="ECO:0007669"/>
    <property type="project" value="InterPro"/>
</dbReference>
<feature type="transmembrane region" description="Helical" evidence="2">
    <location>
        <begin position="106"/>
        <end position="128"/>
    </location>
</feature>
<dbReference type="InterPro" id="IPR052528">
    <property type="entry name" value="Sugar_transport-like"/>
</dbReference>
<protein>
    <submittedName>
        <fullName evidence="3">MFS transporter</fullName>
    </submittedName>
</protein>
<dbReference type="InterPro" id="IPR036259">
    <property type="entry name" value="MFS_trans_sf"/>
</dbReference>
<comment type="caution">
    <text evidence="3">The sequence shown here is derived from an EMBL/GenBank/DDBJ whole genome shotgun (WGS) entry which is preliminary data.</text>
</comment>
<evidence type="ECO:0000313" key="3">
    <source>
        <dbReference type="EMBL" id="MCL7748245.1"/>
    </source>
</evidence>
<keyword evidence="2" id="KW-0472">Membrane</keyword>
<evidence type="ECO:0000313" key="4">
    <source>
        <dbReference type="Proteomes" id="UP001139150"/>
    </source>
</evidence>
<feature type="transmembrane region" description="Helical" evidence="2">
    <location>
        <begin position="48"/>
        <end position="69"/>
    </location>
</feature>
<organism evidence="3 4">
    <name type="scientific">Halalkalibacter alkaliphilus</name>
    <dbReference type="NCBI Taxonomy" id="2917993"/>
    <lineage>
        <taxon>Bacteria</taxon>
        <taxon>Bacillati</taxon>
        <taxon>Bacillota</taxon>
        <taxon>Bacilli</taxon>
        <taxon>Bacillales</taxon>
        <taxon>Bacillaceae</taxon>
        <taxon>Halalkalibacter</taxon>
    </lineage>
</organism>
<dbReference type="AlphaFoldDB" id="A0A9X2CTZ1"/>
<feature type="transmembrane region" description="Helical" evidence="2">
    <location>
        <begin position="20"/>
        <end position="42"/>
    </location>
</feature>
<keyword evidence="4" id="KW-1185">Reference proteome</keyword>
<feature type="transmembrane region" description="Helical" evidence="2">
    <location>
        <begin position="253"/>
        <end position="272"/>
    </location>
</feature>
<sequence>MKLLKMPKEKRLSEQAIITLVNHTIFQFGNSLSLIFINLYLWRLTESLLINGLFNLTAILSQAIATILIGKIAKQKGHLVIYRYGIFLTAFFYLCIVVTQENMVQYFYLFALVRGISQAAYWLSYFTLAHEVSNNLNRHRYLGWNQMLMGLANLVGPAAAGFVITLYTELTGYIIVFTIAFLMFIIATIGSFQIKKVQSHHKEYYMKYLKLLIKKKPNFQKALFGWFIIGFPQGILMYIPPILLFTIFPDESFVGYMNVLFLSLSIAASYAISRFANIESTKMYLFIAAIGMLISATFLIWEISIWTVVLFMAISSIFKPLQGNTYAAYYFTWLDKIPLKENFRVESVVLREAIINIGRGLGIVIFMIFSTEINPATIPWILVFVMAIQLIIPLLAKDQ</sequence>
<accession>A0A9X2CTZ1</accession>
<comment type="subcellular location">
    <subcellularLocation>
        <location evidence="1">Cell membrane</location>
        <topology evidence="1">Multi-pass membrane protein</topology>
    </subcellularLocation>
</comment>
<dbReference type="InterPro" id="IPR011701">
    <property type="entry name" value="MFS"/>
</dbReference>
<dbReference type="PANTHER" id="PTHR23526:SF2">
    <property type="entry name" value="MAJOR FACILITATOR SUPERFAMILY (MFS) PROFILE DOMAIN-CONTAINING PROTEIN"/>
    <property type="match status" value="1"/>
</dbReference>
<dbReference type="RefSeq" id="WP_250097134.1">
    <property type="nucleotide sequence ID" value="NZ_JAKRYL010000014.1"/>
</dbReference>
<keyword evidence="2" id="KW-1133">Transmembrane helix</keyword>
<dbReference type="PANTHER" id="PTHR23526">
    <property type="entry name" value="INTEGRAL MEMBRANE TRANSPORT PROTEIN-RELATED"/>
    <property type="match status" value="1"/>
</dbReference>
<feature type="transmembrane region" description="Helical" evidence="2">
    <location>
        <begin position="284"/>
        <end position="303"/>
    </location>
</feature>
<proteinExistence type="predicted"/>
<feature type="transmembrane region" description="Helical" evidence="2">
    <location>
        <begin position="223"/>
        <end position="247"/>
    </location>
</feature>
<gene>
    <name evidence="3" type="ORF">MF646_14035</name>
</gene>
<feature type="transmembrane region" description="Helical" evidence="2">
    <location>
        <begin position="148"/>
        <end position="167"/>
    </location>
</feature>
<dbReference type="GO" id="GO:0005886">
    <property type="term" value="C:plasma membrane"/>
    <property type="evidence" value="ECO:0007669"/>
    <property type="project" value="UniProtKB-SubCell"/>
</dbReference>
<feature type="transmembrane region" description="Helical" evidence="2">
    <location>
        <begin position="81"/>
        <end position="100"/>
    </location>
</feature>
<reference evidence="3" key="1">
    <citation type="submission" date="2022-02" db="EMBL/GenBank/DDBJ databases">
        <title>Halalkalibacter sp. nov. isolated from Lonar Lake, India.</title>
        <authorList>
            <person name="Joshi A."/>
            <person name="Thite S."/>
            <person name="Lodha T."/>
        </authorList>
    </citation>
    <scope>NUCLEOTIDE SEQUENCE</scope>
    <source>
        <strain evidence="3">MEB205</strain>
    </source>
</reference>
<keyword evidence="2" id="KW-0812">Transmembrane</keyword>
<dbReference type="Gene3D" id="1.20.1250.20">
    <property type="entry name" value="MFS general substrate transporter like domains"/>
    <property type="match status" value="2"/>
</dbReference>
<evidence type="ECO:0000256" key="2">
    <source>
        <dbReference type="SAM" id="Phobius"/>
    </source>
</evidence>
<feature type="transmembrane region" description="Helical" evidence="2">
    <location>
        <begin position="377"/>
        <end position="396"/>
    </location>
</feature>
<dbReference type="Proteomes" id="UP001139150">
    <property type="component" value="Unassembled WGS sequence"/>
</dbReference>
<name>A0A9X2CTZ1_9BACI</name>
<dbReference type="Pfam" id="PF07690">
    <property type="entry name" value="MFS_1"/>
    <property type="match status" value="1"/>
</dbReference>